<keyword evidence="2" id="KW-0560">Oxidoreductase</keyword>
<evidence type="ECO:0000313" key="2">
    <source>
        <dbReference type="EMBL" id="PZQ54247.1"/>
    </source>
</evidence>
<name>A0A2W5Q9V2_9SPHN</name>
<dbReference type="EMBL" id="QFPX01000009">
    <property type="protein sequence ID" value="PZQ54247.1"/>
    <property type="molecule type" value="Genomic_DNA"/>
</dbReference>
<dbReference type="Gene3D" id="3.30.70.100">
    <property type="match status" value="1"/>
</dbReference>
<reference evidence="2 3" key="1">
    <citation type="submission" date="2017-08" db="EMBL/GenBank/DDBJ databases">
        <title>Infants hospitalized years apart are colonized by the same room-sourced microbial strains.</title>
        <authorList>
            <person name="Brooks B."/>
            <person name="Olm M.R."/>
            <person name="Firek B.A."/>
            <person name="Baker R."/>
            <person name="Thomas B.C."/>
            <person name="Morowitz M.J."/>
            <person name="Banfield J.F."/>
        </authorList>
    </citation>
    <scope>NUCLEOTIDE SEQUENCE [LARGE SCALE GENOMIC DNA]</scope>
    <source>
        <strain evidence="2">S2_005_002_R2_33</strain>
    </source>
</reference>
<comment type="caution">
    <text evidence="2">The sequence shown here is derived from an EMBL/GenBank/DDBJ whole genome shotgun (WGS) entry which is preliminary data.</text>
</comment>
<dbReference type="Proteomes" id="UP000249082">
    <property type="component" value="Unassembled WGS sequence"/>
</dbReference>
<dbReference type="PANTHER" id="PTHR33336:SF3">
    <property type="entry name" value="ABM DOMAIN-CONTAINING PROTEIN"/>
    <property type="match status" value="1"/>
</dbReference>
<dbReference type="InterPro" id="IPR011008">
    <property type="entry name" value="Dimeric_a/b-barrel"/>
</dbReference>
<evidence type="ECO:0000313" key="3">
    <source>
        <dbReference type="Proteomes" id="UP000249082"/>
    </source>
</evidence>
<dbReference type="SUPFAM" id="SSF54909">
    <property type="entry name" value="Dimeric alpha+beta barrel"/>
    <property type="match status" value="1"/>
</dbReference>
<dbReference type="PANTHER" id="PTHR33336">
    <property type="entry name" value="QUINOL MONOOXYGENASE YGIN-RELATED"/>
    <property type="match status" value="1"/>
</dbReference>
<proteinExistence type="predicted"/>
<dbReference type="InterPro" id="IPR007138">
    <property type="entry name" value="ABM_dom"/>
</dbReference>
<dbReference type="InterPro" id="IPR050744">
    <property type="entry name" value="AI-2_Isomerase_LsrG"/>
</dbReference>
<feature type="domain" description="ABM" evidence="1">
    <location>
        <begin position="22"/>
        <end position="115"/>
    </location>
</feature>
<dbReference type="AlphaFoldDB" id="A0A2W5Q9V2"/>
<dbReference type="PROSITE" id="PS51725">
    <property type="entry name" value="ABM"/>
    <property type="match status" value="1"/>
</dbReference>
<protein>
    <submittedName>
        <fullName evidence="2">Antibiotic biosynthesis monooxygenase</fullName>
    </submittedName>
</protein>
<accession>A0A2W5Q9V2</accession>
<keyword evidence="2" id="KW-0503">Monooxygenase</keyword>
<gene>
    <name evidence="2" type="ORF">DI555_12470</name>
</gene>
<evidence type="ECO:0000259" key="1">
    <source>
        <dbReference type="PROSITE" id="PS51725"/>
    </source>
</evidence>
<organism evidence="2 3">
    <name type="scientific">Novosphingobium pentaromativorans</name>
    <dbReference type="NCBI Taxonomy" id="205844"/>
    <lineage>
        <taxon>Bacteria</taxon>
        <taxon>Pseudomonadati</taxon>
        <taxon>Pseudomonadota</taxon>
        <taxon>Alphaproteobacteria</taxon>
        <taxon>Sphingomonadales</taxon>
        <taxon>Sphingomonadaceae</taxon>
        <taxon>Novosphingobium</taxon>
    </lineage>
</organism>
<sequence length="123" mass="13104">MGAAALVLSGGNGMAAPVTQPIVRIAELDIDPAELDAYKALLHEEIGASVRSEPGVLSLNAVSVKDNPAQIRILEIYADQAAYEAHLKTPHFLKYKNGTAGMVRSLKLIETDPILLRSKSAGR</sequence>
<dbReference type="GO" id="GO:0004497">
    <property type="term" value="F:monooxygenase activity"/>
    <property type="evidence" value="ECO:0007669"/>
    <property type="project" value="UniProtKB-KW"/>
</dbReference>
<dbReference type="Pfam" id="PF03992">
    <property type="entry name" value="ABM"/>
    <property type="match status" value="1"/>
</dbReference>